<evidence type="ECO:0000313" key="6">
    <source>
        <dbReference type="Proteomes" id="UP001399917"/>
    </source>
</evidence>
<proteinExistence type="predicted"/>
<protein>
    <submittedName>
        <fullName evidence="5">LacI family DNA-binding transcriptional regulator</fullName>
    </submittedName>
</protein>
<evidence type="ECO:0000313" key="5">
    <source>
        <dbReference type="EMBL" id="GAA3874008.1"/>
    </source>
</evidence>
<dbReference type="Proteomes" id="UP001399917">
    <property type="component" value="Unassembled WGS sequence"/>
</dbReference>
<sequence length="353" mass="38783">MSAENKDAEGLSPGERPTLKTISRITGLAVATVSRALHDAPDISAATKLRVRECADRIGYRPNRAGVRLRTGKTNVISLVLSTEHDIMNHTAQLISSIAGELRNTPYHLVVTPYFPDEDAMVPVRYVVETQSADAIILNQTEPNDPRVDYLMDQGFPVATHGRTNRTDHPYYDFDNYAFARLGMEALARRGRKAILTIAPPPYQNYGRDIVEAARETCDKLGVKRYLLQDVTSDSPSADIHASTAAALQRHPEIDGLFCASTTSMIAAVSAAEEHGHRLGETLDAFAKEATPFLVRFRPQILTVRENVADSGMWLARAAIQAINHPELPPIQGLEVPEYDDPLLHKSDAAPVT</sequence>
<dbReference type="SUPFAM" id="SSF53822">
    <property type="entry name" value="Periplasmic binding protein-like I"/>
    <property type="match status" value="1"/>
</dbReference>
<dbReference type="InterPro" id="IPR010982">
    <property type="entry name" value="Lambda_DNA-bd_dom_sf"/>
</dbReference>
<dbReference type="EMBL" id="BAABDF010000007">
    <property type="protein sequence ID" value="GAA3874008.1"/>
    <property type="molecule type" value="Genomic_DNA"/>
</dbReference>
<evidence type="ECO:0000256" key="3">
    <source>
        <dbReference type="ARBA" id="ARBA00023163"/>
    </source>
</evidence>
<feature type="domain" description="HTH lacI-type" evidence="4">
    <location>
        <begin position="17"/>
        <end position="71"/>
    </location>
</feature>
<dbReference type="Pfam" id="PF00356">
    <property type="entry name" value="LacI"/>
    <property type="match status" value="1"/>
</dbReference>
<dbReference type="PANTHER" id="PTHR30146:SF109">
    <property type="entry name" value="HTH-TYPE TRANSCRIPTIONAL REGULATOR GALS"/>
    <property type="match status" value="1"/>
</dbReference>
<dbReference type="SMART" id="SM00354">
    <property type="entry name" value="HTH_LACI"/>
    <property type="match status" value="1"/>
</dbReference>
<dbReference type="Gene3D" id="3.40.50.2300">
    <property type="match status" value="2"/>
</dbReference>
<dbReference type="GO" id="GO:0003677">
    <property type="term" value="F:DNA binding"/>
    <property type="evidence" value="ECO:0007669"/>
    <property type="project" value="UniProtKB-KW"/>
</dbReference>
<dbReference type="PANTHER" id="PTHR30146">
    <property type="entry name" value="LACI-RELATED TRANSCRIPTIONAL REPRESSOR"/>
    <property type="match status" value="1"/>
</dbReference>
<gene>
    <name evidence="5" type="ORF">GCM10022404_24870</name>
</gene>
<dbReference type="SUPFAM" id="SSF47413">
    <property type="entry name" value="lambda repressor-like DNA-binding domains"/>
    <property type="match status" value="1"/>
</dbReference>
<dbReference type="Pfam" id="PF13407">
    <property type="entry name" value="Peripla_BP_4"/>
    <property type="match status" value="1"/>
</dbReference>
<name>A0ABP7KDU3_9RHOB</name>
<dbReference type="CDD" id="cd01392">
    <property type="entry name" value="HTH_LacI"/>
    <property type="match status" value="1"/>
</dbReference>
<reference evidence="6" key="1">
    <citation type="journal article" date="2019" name="Int. J. Syst. Evol. Microbiol.">
        <title>The Global Catalogue of Microorganisms (GCM) 10K type strain sequencing project: providing services to taxonomists for standard genome sequencing and annotation.</title>
        <authorList>
            <consortium name="The Broad Institute Genomics Platform"/>
            <consortium name="The Broad Institute Genome Sequencing Center for Infectious Disease"/>
            <person name="Wu L."/>
            <person name="Ma J."/>
        </authorList>
    </citation>
    <scope>NUCLEOTIDE SEQUENCE [LARGE SCALE GENOMIC DNA]</scope>
    <source>
        <strain evidence="6">JCM 17190</strain>
    </source>
</reference>
<dbReference type="Gene3D" id="1.10.260.40">
    <property type="entry name" value="lambda repressor-like DNA-binding domains"/>
    <property type="match status" value="1"/>
</dbReference>
<dbReference type="InterPro" id="IPR025997">
    <property type="entry name" value="SBP_2_dom"/>
</dbReference>
<dbReference type="InterPro" id="IPR000843">
    <property type="entry name" value="HTH_LacI"/>
</dbReference>
<organism evidence="5 6">
    <name type="scientific">Celeribacter arenosi</name>
    <dbReference type="NCBI Taxonomy" id="792649"/>
    <lineage>
        <taxon>Bacteria</taxon>
        <taxon>Pseudomonadati</taxon>
        <taxon>Pseudomonadota</taxon>
        <taxon>Alphaproteobacteria</taxon>
        <taxon>Rhodobacterales</taxon>
        <taxon>Roseobacteraceae</taxon>
        <taxon>Celeribacter</taxon>
    </lineage>
</organism>
<comment type="caution">
    <text evidence="5">The sequence shown here is derived from an EMBL/GenBank/DDBJ whole genome shotgun (WGS) entry which is preliminary data.</text>
</comment>
<keyword evidence="6" id="KW-1185">Reference proteome</keyword>
<evidence type="ECO:0000259" key="4">
    <source>
        <dbReference type="PROSITE" id="PS50932"/>
    </source>
</evidence>
<dbReference type="PROSITE" id="PS50932">
    <property type="entry name" value="HTH_LACI_2"/>
    <property type="match status" value="1"/>
</dbReference>
<dbReference type="InterPro" id="IPR028082">
    <property type="entry name" value="Peripla_BP_I"/>
</dbReference>
<dbReference type="CDD" id="cd20009">
    <property type="entry name" value="PBP1_RafR-like"/>
    <property type="match status" value="1"/>
</dbReference>
<evidence type="ECO:0000256" key="1">
    <source>
        <dbReference type="ARBA" id="ARBA00023015"/>
    </source>
</evidence>
<dbReference type="RefSeq" id="WP_344847554.1">
    <property type="nucleotide sequence ID" value="NZ_BAABDF010000007.1"/>
</dbReference>
<accession>A0ABP7KDU3</accession>
<keyword evidence="2 5" id="KW-0238">DNA-binding</keyword>
<keyword evidence="3" id="KW-0804">Transcription</keyword>
<evidence type="ECO:0000256" key="2">
    <source>
        <dbReference type="ARBA" id="ARBA00023125"/>
    </source>
</evidence>
<keyword evidence="1" id="KW-0805">Transcription regulation</keyword>